<proteinExistence type="predicted"/>
<sequence length="600" mass="67704">MLTLPFWDDFTTSYGPYPDTTRWKNSYSVWVNNGMAINPPTLNVATFDGLDSAGLAYNENEVLLNGFTDTLMSKNIDLSDPTLPMADRGTVFLSFFYQWRGNGEAPDPQDYLQVDFKYDSAKWETVLTLKPNDTFKPDTFYTAIVKVDGEKFFDADFQFRIMAYGRQSGPYDTWNVDYVYLNKGRSITDTAFPDQAITSSLSSLFKNRYRAMPYQHFRQDLSLLHPKFNIYNLRGGVPEVLTYFTEATFHNDVAAPYTISNLGGDSTNINDDGSNTIFAFEKRTVTLKDIPNPNDAAQFNPNAKYVDVDLKVHLLTGDNIDLEDGSPAKDYDPNYAPIDFRVNDTITNTYSLRDYYAYDDGVAEYAAGLIETGDLIAYEFELPFNDTFKQDTLIAFDIYLPPYGMTSNQTVDFFIYGDNNGVPDDTAPLLRFSGKSVSRKKLNEFQRVAFLPAILIDQRKFYIGWKQPSVGKMLVGLDISNDTGDKVFVNVNGTWKKNNRVHGSLMVRPIFGSGLVETQVGTEEVATPFSVFPNPSRGSFYIEGPLDHLEILSITGQRVSFESVHESDRTLVQLNQPAGLYLLRCTKGTVTKTHKIIVAR</sequence>
<dbReference type="Pfam" id="PF18962">
    <property type="entry name" value="Por_Secre_tail"/>
    <property type="match status" value="1"/>
</dbReference>
<evidence type="ECO:0000259" key="1">
    <source>
        <dbReference type="Pfam" id="PF18962"/>
    </source>
</evidence>
<dbReference type="RefSeq" id="WP_254164414.1">
    <property type="nucleotide sequence ID" value="NZ_JAHESF010000014.1"/>
</dbReference>
<organism evidence="2 3">
    <name type="scientific">Chryseosolibacter histidini</name>
    <dbReference type="NCBI Taxonomy" id="2782349"/>
    <lineage>
        <taxon>Bacteria</taxon>
        <taxon>Pseudomonadati</taxon>
        <taxon>Bacteroidota</taxon>
        <taxon>Cytophagia</taxon>
        <taxon>Cytophagales</taxon>
        <taxon>Chryseotaleaceae</taxon>
        <taxon>Chryseosolibacter</taxon>
    </lineage>
</organism>
<name>A0AAP2GPV8_9BACT</name>
<dbReference type="Proteomes" id="UP001319200">
    <property type="component" value="Unassembled WGS sequence"/>
</dbReference>
<dbReference type="InterPro" id="IPR026444">
    <property type="entry name" value="Secre_tail"/>
</dbReference>
<gene>
    <name evidence="2" type="ORF">KK083_15775</name>
</gene>
<evidence type="ECO:0000313" key="2">
    <source>
        <dbReference type="EMBL" id="MBT1698350.1"/>
    </source>
</evidence>
<keyword evidence="3" id="KW-1185">Reference proteome</keyword>
<evidence type="ECO:0000313" key="3">
    <source>
        <dbReference type="Proteomes" id="UP001319200"/>
    </source>
</evidence>
<feature type="domain" description="Secretion system C-terminal sorting" evidence="1">
    <location>
        <begin position="531"/>
        <end position="598"/>
    </location>
</feature>
<dbReference type="EMBL" id="JAHESF010000014">
    <property type="protein sequence ID" value="MBT1698350.1"/>
    <property type="molecule type" value="Genomic_DNA"/>
</dbReference>
<accession>A0AAP2GPV8</accession>
<comment type="caution">
    <text evidence="2">The sequence shown here is derived from an EMBL/GenBank/DDBJ whole genome shotgun (WGS) entry which is preliminary data.</text>
</comment>
<reference evidence="2 3" key="1">
    <citation type="submission" date="2021-05" db="EMBL/GenBank/DDBJ databases">
        <title>A Polyphasic approach of four new species of the genus Ohtaekwangia: Ohtaekwangia histidinii sp. nov., Ohtaekwangia cretensis sp. nov., Ohtaekwangia indiensis sp. nov., Ohtaekwangia reichenbachii sp. nov. from diverse environment.</title>
        <authorList>
            <person name="Octaviana S."/>
        </authorList>
    </citation>
    <scope>NUCLEOTIDE SEQUENCE [LARGE SCALE GENOMIC DNA]</scope>
    <source>
        <strain evidence="2 3">PWU4</strain>
    </source>
</reference>
<protein>
    <submittedName>
        <fullName evidence="2">T9SS type A sorting domain-containing protein</fullName>
    </submittedName>
</protein>
<dbReference type="AlphaFoldDB" id="A0AAP2GPV8"/>
<dbReference type="NCBIfam" id="TIGR04183">
    <property type="entry name" value="Por_Secre_tail"/>
    <property type="match status" value="1"/>
</dbReference>